<protein>
    <submittedName>
        <fullName evidence="1">Uncharacterized protein</fullName>
    </submittedName>
</protein>
<dbReference type="PANTHER" id="PTHR30298:SF0">
    <property type="entry name" value="PROTEIN YBFL-RELATED"/>
    <property type="match status" value="1"/>
</dbReference>
<sequence length="106" mass="12737">MRCQKQITKYIVENHADYILCIKKNQRNFHDFCHKIFSEDTRLYLAGYFSRYFITEKSHGRKGTKECIAYEPEDCLSYIFKEWIGLRSLIKLTCTREIEGQKLDII</sequence>
<evidence type="ECO:0000313" key="1">
    <source>
        <dbReference type="EMBL" id="GCB37035.1"/>
    </source>
</evidence>
<proteinExistence type="predicted"/>
<organism evidence="1 2">
    <name type="scientific">Bacteroides faecalis</name>
    <dbReference type="NCBI Taxonomy" id="2447885"/>
    <lineage>
        <taxon>Bacteria</taxon>
        <taxon>Pseudomonadati</taxon>
        <taxon>Bacteroidota</taxon>
        <taxon>Bacteroidia</taxon>
        <taxon>Bacteroidales</taxon>
        <taxon>Bacteroidaceae</taxon>
        <taxon>Bacteroides</taxon>
    </lineage>
</organism>
<dbReference type="EMBL" id="BHWB01000018">
    <property type="protein sequence ID" value="GCB37035.1"/>
    <property type="molecule type" value="Genomic_DNA"/>
</dbReference>
<dbReference type="InterPro" id="IPR051698">
    <property type="entry name" value="Transposase_11-like"/>
</dbReference>
<dbReference type="AlphaFoldDB" id="A0A401LZX8"/>
<comment type="caution">
    <text evidence="1">The sequence shown here is derived from an EMBL/GenBank/DDBJ whole genome shotgun (WGS) entry which is preliminary data.</text>
</comment>
<dbReference type="PANTHER" id="PTHR30298">
    <property type="entry name" value="H REPEAT-ASSOCIATED PREDICTED TRANSPOSASE"/>
    <property type="match status" value="1"/>
</dbReference>
<accession>A0A401LZX8</accession>
<gene>
    <name evidence="1" type="ORF">KGMB02408_39800</name>
</gene>
<evidence type="ECO:0000313" key="2">
    <source>
        <dbReference type="Proteomes" id="UP000288079"/>
    </source>
</evidence>
<dbReference type="Proteomes" id="UP000288079">
    <property type="component" value="Unassembled WGS sequence"/>
</dbReference>
<name>A0A401LZX8_9BACE</name>
<reference evidence="1 2" key="1">
    <citation type="submission" date="2018-10" db="EMBL/GenBank/DDBJ databases">
        <title>Draft Genome Sequence of Bacteroides sp. KCTC 15687.</title>
        <authorList>
            <person name="Yu S.Y."/>
            <person name="Kim J.S."/>
            <person name="Oh B.S."/>
            <person name="Park S.H."/>
            <person name="Kang S.W."/>
            <person name="Park J.E."/>
            <person name="Choi S.H."/>
            <person name="Han K.I."/>
            <person name="Lee K.C."/>
            <person name="Eom M.K."/>
            <person name="Suh M.K."/>
            <person name="Lee D.H."/>
            <person name="Yoon H."/>
            <person name="Kim B."/>
            <person name="Yang S.J."/>
            <person name="Lee J.S."/>
            <person name="Lee J.H."/>
        </authorList>
    </citation>
    <scope>NUCLEOTIDE SEQUENCE [LARGE SCALE GENOMIC DNA]</scope>
    <source>
        <strain evidence="1 2">KCTC 15687</strain>
    </source>
</reference>
<keyword evidence="2" id="KW-1185">Reference proteome</keyword>